<organism evidence="1 2">
    <name type="scientific">Colletotrichum navitas</name>
    <dbReference type="NCBI Taxonomy" id="681940"/>
    <lineage>
        <taxon>Eukaryota</taxon>
        <taxon>Fungi</taxon>
        <taxon>Dikarya</taxon>
        <taxon>Ascomycota</taxon>
        <taxon>Pezizomycotina</taxon>
        <taxon>Sordariomycetes</taxon>
        <taxon>Hypocreomycetidae</taxon>
        <taxon>Glomerellales</taxon>
        <taxon>Glomerellaceae</taxon>
        <taxon>Colletotrichum</taxon>
        <taxon>Colletotrichum graminicola species complex</taxon>
    </lineage>
</organism>
<reference evidence="1" key="1">
    <citation type="submission" date="2021-06" db="EMBL/GenBank/DDBJ databases">
        <title>Comparative genomics, transcriptomics and evolutionary studies reveal genomic signatures of adaptation to plant cell wall in hemibiotrophic fungi.</title>
        <authorList>
            <consortium name="DOE Joint Genome Institute"/>
            <person name="Baroncelli R."/>
            <person name="Diaz J.F."/>
            <person name="Benocci T."/>
            <person name="Peng M."/>
            <person name="Battaglia E."/>
            <person name="Haridas S."/>
            <person name="Andreopoulos W."/>
            <person name="Labutti K."/>
            <person name="Pangilinan J."/>
            <person name="Floch G.L."/>
            <person name="Makela M.R."/>
            <person name="Henrissat B."/>
            <person name="Grigoriev I.V."/>
            <person name="Crouch J.A."/>
            <person name="De Vries R.P."/>
            <person name="Sukno S.A."/>
            <person name="Thon M.R."/>
        </authorList>
    </citation>
    <scope>NUCLEOTIDE SEQUENCE</scope>
    <source>
        <strain evidence="1">CBS 125086</strain>
    </source>
</reference>
<sequence>MACIASPGFRGKKGMMDSCLHWVCHLEIQQILSKLLCRRVFRQRVLDRVRARKSARSMHTVRYV</sequence>
<name>A0AAD8Q0H1_9PEZI</name>
<dbReference type="Proteomes" id="UP001230504">
    <property type="component" value="Unassembled WGS sequence"/>
</dbReference>
<dbReference type="GeneID" id="85441997"/>
<accession>A0AAD8Q0H1</accession>
<gene>
    <name evidence="1" type="ORF">LY79DRAFT_553134</name>
</gene>
<evidence type="ECO:0000313" key="1">
    <source>
        <dbReference type="EMBL" id="KAK1593214.1"/>
    </source>
</evidence>
<proteinExistence type="predicted"/>
<protein>
    <submittedName>
        <fullName evidence="1">Uncharacterized protein</fullName>
    </submittedName>
</protein>
<evidence type="ECO:0000313" key="2">
    <source>
        <dbReference type="Proteomes" id="UP001230504"/>
    </source>
</evidence>
<dbReference type="EMBL" id="JAHLJV010000027">
    <property type="protein sequence ID" value="KAK1593214.1"/>
    <property type="molecule type" value="Genomic_DNA"/>
</dbReference>
<keyword evidence="2" id="KW-1185">Reference proteome</keyword>
<comment type="caution">
    <text evidence="1">The sequence shown here is derived from an EMBL/GenBank/DDBJ whole genome shotgun (WGS) entry which is preliminary data.</text>
</comment>
<dbReference type="AlphaFoldDB" id="A0AAD8Q0H1"/>
<dbReference type="RefSeq" id="XP_060414538.1">
    <property type="nucleotide sequence ID" value="XM_060557757.1"/>
</dbReference>